<accession>A0A8H6T6G4</accession>
<dbReference type="Gene3D" id="1.20.1280.50">
    <property type="match status" value="1"/>
</dbReference>
<dbReference type="InterPro" id="IPR001810">
    <property type="entry name" value="F-box_dom"/>
</dbReference>
<dbReference type="GeneID" id="59342187"/>
<organism evidence="2 3">
    <name type="scientific">Mycena indigotica</name>
    <dbReference type="NCBI Taxonomy" id="2126181"/>
    <lineage>
        <taxon>Eukaryota</taxon>
        <taxon>Fungi</taxon>
        <taxon>Dikarya</taxon>
        <taxon>Basidiomycota</taxon>
        <taxon>Agaricomycotina</taxon>
        <taxon>Agaricomycetes</taxon>
        <taxon>Agaricomycetidae</taxon>
        <taxon>Agaricales</taxon>
        <taxon>Marasmiineae</taxon>
        <taxon>Mycenaceae</taxon>
        <taxon>Mycena</taxon>
    </lineage>
</organism>
<sequence>MSLSYCSSPCANHCPPHHQAILNVCPPHLLHSNEAPTEALTKDVQRCIGDAFQEIFCLDVERAQLQSTIQRLETRQIVLYNFIDMHKPVIAPVRRLPSEVLCEIFFHYVVSTGKYQQTNFTPFTSVCRRWRDIASTYPRLWRTLRVDCASNNCYPGYCFCETRTWHLLQRSSSVPLNIEINSYSSTSGSGRLLSSLLSQSKRWGSATLTIKAELYDNLFVGRAIELPQLKCLSIAFIRPYGLHSNEIVPFIRSLHSLQELALHMNWNRGPTALKSIWGRLRKCVLRACLLDDVLQALPALAAHASVSLLSCQIHGSAIPLLETPLDCLVSSLSFEECGEDFVATIMRSLTTPFLNRLAVSGFANTGLLVDLLLPLLSRSDNGLTHLALDLPYTVLAMTDLFVLFDSPNTKSLIDLELKCNGLMSTALMQSLTKWANAAPRLHTLAFRGCQNLDEVCLLDLHTKRKGVLHELWLMSDVPSIPPMISDTTRDVLRAGGLEVGYFMEKESPFY</sequence>
<evidence type="ECO:0000313" key="2">
    <source>
        <dbReference type="EMBL" id="KAF7312658.1"/>
    </source>
</evidence>
<name>A0A8H6T6G4_9AGAR</name>
<feature type="domain" description="F-box" evidence="1">
    <location>
        <begin position="94"/>
        <end position="144"/>
    </location>
</feature>
<dbReference type="Proteomes" id="UP000636479">
    <property type="component" value="Unassembled WGS sequence"/>
</dbReference>
<gene>
    <name evidence="2" type="ORF">MIND_00280000</name>
</gene>
<proteinExistence type="predicted"/>
<protein>
    <submittedName>
        <fullName evidence="2">F-box domain-containing protein</fullName>
    </submittedName>
</protein>
<reference evidence="2" key="1">
    <citation type="submission" date="2020-05" db="EMBL/GenBank/DDBJ databases">
        <title>Mycena genomes resolve the evolution of fungal bioluminescence.</title>
        <authorList>
            <person name="Tsai I.J."/>
        </authorList>
    </citation>
    <scope>NUCLEOTIDE SEQUENCE</scope>
    <source>
        <strain evidence="2">171206Taipei</strain>
    </source>
</reference>
<dbReference type="RefSeq" id="XP_037224766.1">
    <property type="nucleotide sequence ID" value="XM_037359671.1"/>
</dbReference>
<dbReference type="OrthoDB" id="3365698at2759"/>
<keyword evidence="3" id="KW-1185">Reference proteome</keyword>
<dbReference type="Pfam" id="PF12937">
    <property type="entry name" value="F-box-like"/>
    <property type="match status" value="1"/>
</dbReference>
<comment type="caution">
    <text evidence="2">The sequence shown here is derived from an EMBL/GenBank/DDBJ whole genome shotgun (WGS) entry which is preliminary data.</text>
</comment>
<evidence type="ECO:0000313" key="3">
    <source>
        <dbReference type="Proteomes" id="UP000636479"/>
    </source>
</evidence>
<evidence type="ECO:0000259" key="1">
    <source>
        <dbReference type="Pfam" id="PF12937"/>
    </source>
</evidence>
<dbReference type="EMBL" id="JACAZF010000002">
    <property type="protein sequence ID" value="KAF7312658.1"/>
    <property type="molecule type" value="Genomic_DNA"/>
</dbReference>
<dbReference type="SUPFAM" id="SSF52047">
    <property type="entry name" value="RNI-like"/>
    <property type="match status" value="1"/>
</dbReference>
<dbReference type="AlphaFoldDB" id="A0A8H6T6G4"/>